<evidence type="ECO:0000259" key="9">
    <source>
        <dbReference type="Pfam" id="PF18011"/>
    </source>
</evidence>
<evidence type="ECO:0000256" key="2">
    <source>
        <dbReference type="ARBA" id="ARBA00012314"/>
    </source>
</evidence>
<organism evidence="10 11">
    <name type="scientific">Legionella lytica</name>
    <dbReference type="NCBI Taxonomy" id="96232"/>
    <lineage>
        <taxon>Bacteria</taxon>
        <taxon>Pseudomonadati</taxon>
        <taxon>Pseudomonadota</taxon>
        <taxon>Gammaproteobacteria</taxon>
        <taxon>Legionellales</taxon>
        <taxon>Legionellaceae</taxon>
        <taxon>Legionella</taxon>
    </lineage>
</organism>
<accession>A0ABY4YBA1</accession>
<evidence type="ECO:0000256" key="7">
    <source>
        <dbReference type="ARBA" id="ARBA00023004"/>
    </source>
</evidence>
<keyword evidence="3" id="KW-0575">Peroxidase</keyword>
<gene>
    <name evidence="10" type="ORF">J2N86_06415</name>
</gene>
<keyword evidence="7" id="KW-0408">Iron</keyword>
<dbReference type="PANTHER" id="PTHR42821">
    <property type="entry name" value="CATALASE"/>
    <property type="match status" value="1"/>
</dbReference>
<evidence type="ECO:0000256" key="6">
    <source>
        <dbReference type="ARBA" id="ARBA00023002"/>
    </source>
</evidence>
<comment type="cofactor">
    <cofactor evidence="1">
        <name>heme</name>
        <dbReference type="ChEBI" id="CHEBI:30413"/>
    </cofactor>
</comment>
<keyword evidence="4" id="KW-0349">Heme</keyword>
<evidence type="ECO:0000256" key="1">
    <source>
        <dbReference type="ARBA" id="ARBA00001971"/>
    </source>
</evidence>
<dbReference type="InterPro" id="IPR029062">
    <property type="entry name" value="Class_I_gatase-like"/>
</dbReference>
<evidence type="ECO:0000256" key="4">
    <source>
        <dbReference type="ARBA" id="ARBA00022617"/>
    </source>
</evidence>
<keyword evidence="6" id="KW-0560">Oxidoreductase</keyword>
<evidence type="ECO:0000256" key="5">
    <source>
        <dbReference type="ARBA" id="ARBA00022723"/>
    </source>
</evidence>
<dbReference type="Pfam" id="PF18011">
    <property type="entry name" value="Catalase_C"/>
    <property type="match status" value="1"/>
</dbReference>
<evidence type="ECO:0000256" key="3">
    <source>
        <dbReference type="ARBA" id="ARBA00022559"/>
    </source>
</evidence>
<evidence type="ECO:0000256" key="8">
    <source>
        <dbReference type="ARBA" id="ARBA00023324"/>
    </source>
</evidence>
<sequence>MKKSNQNHANNQNKEEKQAHEEYIHIQPHTYSFDIHGYLNPSESSNDVAKEFGINNLPPAYDIAKSIRNDLKPTKVASRLSQAAKNFSGRRVGILIEDGANALILKQLLAEIENEKASYTLIGCHGGEIMLNNHETVALHTQILGSPSALFDSIAIFLSDSELLHPKMYEFIWDAYFHCKYIGYVPSFATGFKRMFHIIKPDAGFIELDRQETVTQFILMCRDLRFWQRMMSM</sequence>
<dbReference type="EMBL" id="CP071527">
    <property type="protein sequence ID" value="USQ14925.1"/>
    <property type="molecule type" value="Genomic_DNA"/>
</dbReference>
<protein>
    <recommendedName>
        <fullName evidence="2">catalase</fullName>
        <ecNumber evidence="2">1.11.1.6</ecNumber>
    </recommendedName>
</protein>
<dbReference type="RefSeq" id="WP_252581932.1">
    <property type="nucleotide sequence ID" value="NZ_CP071527.1"/>
</dbReference>
<dbReference type="EC" id="1.11.1.6" evidence="2"/>
<dbReference type="Proteomes" id="UP001057474">
    <property type="component" value="Chromosome"/>
</dbReference>
<evidence type="ECO:0000313" key="11">
    <source>
        <dbReference type="Proteomes" id="UP001057474"/>
    </source>
</evidence>
<keyword evidence="8" id="KW-0376">Hydrogen peroxide</keyword>
<reference evidence="10" key="1">
    <citation type="submission" date="2021-03" db="EMBL/GenBank/DDBJ databases">
        <title>Legionella lytica PCM 2298.</title>
        <authorList>
            <person name="Koper P."/>
        </authorList>
    </citation>
    <scope>NUCLEOTIDE SEQUENCE</scope>
    <source>
        <strain evidence="10">PCM 2298</strain>
    </source>
</reference>
<proteinExistence type="predicted"/>
<evidence type="ECO:0000313" key="10">
    <source>
        <dbReference type="EMBL" id="USQ14925.1"/>
    </source>
</evidence>
<dbReference type="SUPFAM" id="SSF52317">
    <property type="entry name" value="Class I glutamine amidotransferase-like"/>
    <property type="match status" value="1"/>
</dbReference>
<dbReference type="InterPro" id="IPR041399">
    <property type="entry name" value="Catalase_large_C"/>
</dbReference>
<keyword evidence="5" id="KW-0479">Metal-binding</keyword>
<name>A0ABY4YBA1_9GAMM</name>
<feature type="domain" description="Large catalase C-terminal" evidence="9">
    <location>
        <begin position="89"/>
        <end position="230"/>
    </location>
</feature>
<dbReference type="Gene3D" id="3.40.50.880">
    <property type="match status" value="1"/>
</dbReference>
<dbReference type="PANTHER" id="PTHR42821:SF1">
    <property type="entry name" value="CATALASE-B"/>
    <property type="match status" value="1"/>
</dbReference>
<keyword evidence="11" id="KW-1185">Reference proteome</keyword>
<dbReference type="InterPro" id="IPR024712">
    <property type="entry name" value="Catalase_clade2"/>
</dbReference>